<comment type="caution">
    <text evidence="3">The sequence shown here is derived from an EMBL/GenBank/DDBJ whole genome shotgun (WGS) entry which is preliminary data.</text>
</comment>
<dbReference type="PANTHER" id="PTHR43037">
    <property type="entry name" value="UNNAMED PRODUCT-RELATED"/>
    <property type="match status" value="1"/>
</dbReference>
<evidence type="ECO:0000256" key="2">
    <source>
        <dbReference type="ARBA" id="ARBA00022801"/>
    </source>
</evidence>
<organism evidence="3 4">
    <name type="scientific">Mycena alexandri</name>
    <dbReference type="NCBI Taxonomy" id="1745969"/>
    <lineage>
        <taxon>Eukaryota</taxon>
        <taxon>Fungi</taxon>
        <taxon>Dikarya</taxon>
        <taxon>Basidiomycota</taxon>
        <taxon>Agaricomycotina</taxon>
        <taxon>Agaricomycetes</taxon>
        <taxon>Agaricomycetidae</taxon>
        <taxon>Agaricales</taxon>
        <taxon>Marasmiineae</taxon>
        <taxon>Mycenaceae</taxon>
        <taxon>Mycena</taxon>
    </lineage>
</organism>
<evidence type="ECO:0000256" key="1">
    <source>
        <dbReference type="ARBA" id="ARBA00022729"/>
    </source>
</evidence>
<evidence type="ECO:0000313" key="3">
    <source>
        <dbReference type="EMBL" id="KAJ7035535.1"/>
    </source>
</evidence>
<dbReference type="Proteomes" id="UP001218188">
    <property type="component" value="Unassembled WGS sequence"/>
</dbReference>
<dbReference type="AlphaFoldDB" id="A0AAD6SXA0"/>
<dbReference type="InterPro" id="IPR050955">
    <property type="entry name" value="Plant_Biomass_Hydrol_Est"/>
</dbReference>
<accession>A0AAD6SXA0</accession>
<keyword evidence="2 3" id="KW-0378">Hydrolase</keyword>
<sequence length="268" mass="29538">MSGPHLGKTAKRMLTGKTPFFACTDDPRFSFGLYVPKTHSFDGPRLPLLVVVHGTRRQTGGYLTHLQTFSEQHGVVILLPLFPAGIIDPFDVHNYKNILYHDIRFDLVLLSMLQQAARTWRIDAERFFLHGFSGGAQFAHRFLYLHPGRLRGVSVGAPGSITHPTTDSAWPAGLGNTKDGLGVVPDFAEMGRVPIQLLVGEKDTDTSMISRDELAGTTRVERVRYLHKVLAKHGVSSDLTIVSGVAHEGMKCVSAVEAWLKTLLESVQ</sequence>
<dbReference type="PANTHER" id="PTHR43037:SF5">
    <property type="entry name" value="FERULOYL ESTERASE"/>
    <property type="match status" value="1"/>
</dbReference>
<protein>
    <submittedName>
        <fullName evidence="3">Poly hydrolase</fullName>
    </submittedName>
</protein>
<dbReference type="Gene3D" id="3.40.50.1820">
    <property type="entry name" value="alpha/beta hydrolase"/>
    <property type="match status" value="1"/>
</dbReference>
<keyword evidence="4" id="KW-1185">Reference proteome</keyword>
<proteinExistence type="predicted"/>
<dbReference type="GO" id="GO:0016787">
    <property type="term" value="F:hydrolase activity"/>
    <property type="evidence" value="ECO:0007669"/>
    <property type="project" value="UniProtKB-KW"/>
</dbReference>
<evidence type="ECO:0000313" key="4">
    <source>
        <dbReference type="Proteomes" id="UP001218188"/>
    </source>
</evidence>
<dbReference type="InterPro" id="IPR029058">
    <property type="entry name" value="AB_hydrolase_fold"/>
</dbReference>
<dbReference type="SUPFAM" id="SSF53474">
    <property type="entry name" value="alpha/beta-Hydrolases"/>
    <property type="match status" value="1"/>
</dbReference>
<keyword evidence="1" id="KW-0732">Signal</keyword>
<dbReference type="EMBL" id="JARJCM010000049">
    <property type="protein sequence ID" value="KAJ7035535.1"/>
    <property type="molecule type" value="Genomic_DNA"/>
</dbReference>
<gene>
    <name evidence="3" type="ORF">C8F04DRAFT_1097584</name>
</gene>
<name>A0AAD6SXA0_9AGAR</name>
<reference evidence="3" key="1">
    <citation type="submission" date="2023-03" db="EMBL/GenBank/DDBJ databases">
        <title>Massive genome expansion in bonnet fungi (Mycena s.s.) driven by repeated elements and novel gene families across ecological guilds.</title>
        <authorList>
            <consortium name="Lawrence Berkeley National Laboratory"/>
            <person name="Harder C.B."/>
            <person name="Miyauchi S."/>
            <person name="Viragh M."/>
            <person name="Kuo A."/>
            <person name="Thoen E."/>
            <person name="Andreopoulos B."/>
            <person name="Lu D."/>
            <person name="Skrede I."/>
            <person name="Drula E."/>
            <person name="Henrissat B."/>
            <person name="Morin E."/>
            <person name="Kohler A."/>
            <person name="Barry K."/>
            <person name="LaButti K."/>
            <person name="Morin E."/>
            <person name="Salamov A."/>
            <person name="Lipzen A."/>
            <person name="Mereny Z."/>
            <person name="Hegedus B."/>
            <person name="Baldrian P."/>
            <person name="Stursova M."/>
            <person name="Weitz H."/>
            <person name="Taylor A."/>
            <person name="Grigoriev I.V."/>
            <person name="Nagy L.G."/>
            <person name="Martin F."/>
            <person name="Kauserud H."/>
        </authorList>
    </citation>
    <scope>NUCLEOTIDE SEQUENCE</scope>
    <source>
        <strain evidence="3">CBHHK200</strain>
    </source>
</reference>